<dbReference type="EMBL" id="JABMIG020000126">
    <property type="protein sequence ID" value="KAL3790515.1"/>
    <property type="molecule type" value="Genomic_DNA"/>
</dbReference>
<proteinExistence type="predicted"/>
<name>A0ABD3PWG0_9STRA</name>
<protein>
    <submittedName>
        <fullName evidence="1">Uncharacterized protein</fullName>
    </submittedName>
</protein>
<evidence type="ECO:0000313" key="1">
    <source>
        <dbReference type="EMBL" id="KAL3790515.1"/>
    </source>
</evidence>
<organism evidence="1 2">
    <name type="scientific">Cyclotella cryptica</name>
    <dbReference type="NCBI Taxonomy" id="29204"/>
    <lineage>
        <taxon>Eukaryota</taxon>
        <taxon>Sar</taxon>
        <taxon>Stramenopiles</taxon>
        <taxon>Ochrophyta</taxon>
        <taxon>Bacillariophyta</taxon>
        <taxon>Coscinodiscophyceae</taxon>
        <taxon>Thalassiosirophycidae</taxon>
        <taxon>Stephanodiscales</taxon>
        <taxon>Stephanodiscaceae</taxon>
        <taxon>Cyclotella</taxon>
    </lineage>
</organism>
<gene>
    <name evidence="1" type="ORF">HJC23_007664</name>
</gene>
<evidence type="ECO:0000313" key="2">
    <source>
        <dbReference type="Proteomes" id="UP001516023"/>
    </source>
</evidence>
<accession>A0ABD3PWG0</accession>
<sequence>DVFQGHRLTSEANRHTYGLWRMILCELNMEQLIRIVQKATIKNNAMFESNFDALQSNMMKVYPSGLQESIKNMQKDHPAVALLRRFDKSCPEVFSPPLPDPRAVAVSAASSISNNNNDLMYKSECDNDEPLVSFNMETPDTSQSQLETHIAGLKTAAELDSDADVDIDIGSDRDIHYNTTIIVDGETEDNTTNGSDAFIQFKTLLQNSNNLVDVLSNLTS</sequence>
<feature type="non-terminal residue" evidence="1">
    <location>
        <position position="1"/>
    </location>
</feature>
<reference evidence="1 2" key="1">
    <citation type="journal article" date="2020" name="G3 (Bethesda)">
        <title>Improved Reference Genome for Cyclotella cryptica CCMP332, a Model for Cell Wall Morphogenesis, Salinity Adaptation, and Lipid Production in Diatoms (Bacillariophyta).</title>
        <authorList>
            <person name="Roberts W.R."/>
            <person name="Downey K.M."/>
            <person name="Ruck E.C."/>
            <person name="Traller J.C."/>
            <person name="Alverson A.J."/>
        </authorList>
    </citation>
    <scope>NUCLEOTIDE SEQUENCE [LARGE SCALE GENOMIC DNA]</scope>
    <source>
        <strain evidence="1 2">CCMP332</strain>
    </source>
</reference>
<comment type="caution">
    <text evidence="1">The sequence shown here is derived from an EMBL/GenBank/DDBJ whole genome shotgun (WGS) entry which is preliminary data.</text>
</comment>
<dbReference type="AlphaFoldDB" id="A0ABD3PWG0"/>
<keyword evidence="2" id="KW-1185">Reference proteome</keyword>
<dbReference type="Proteomes" id="UP001516023">
    <property type="component" value="Unassembled WGS sequence"/>
</dbReference>